<keyword evidence="2" id="KW-0255">Endonuclease</keyword>
<dbReference type="Proteomes" id="UP001597469">
    <property type="component" value="Unassembled WGS sequence"/>
</dbReference>
<keyword evidence="3" id="KW-1185">Reference proteome</keyword>
<sequence length="130" mass="15022">MASLFTFWVAGIRKNGKKGHYNGDVSVIKGKPVYQGKSRSIITNPYLIVEILSKSTLTYDLGAKRQQYEKMDTVQEIVFVNPFDREVVVCRRTEQANAWLEITYSKPDEDIKIDEYQVRLNDIFANLPEE</sequence>
<dbReference type="Pfam" id="PF05685">
    <property type="entry name" value="Uma2"/>
    <property type="match status" value="1"/>
</dbReference>
<keyword evidence="2" id="KW-0540">Nuclease</keyword>
<reference evidence="3" key="1">
    <citation type="journal article" date="2019" name="Int. J. Syst. Evol. Microbiol.">
        <title>The Global Catalogue of Microorganisms (GCM) 10K type strain sequencing project: providing services to taxonomists for standard genome sequencing and annotation.</title>
        <authorList>
            <consortium name="The Broad Institute Genomics Platform"/>
            <consortium name="The Broad Institute Genome Sequencing Center for Infectious Disease"/>
            <person name="Wu L."/>
            <person name="Ma J."/>
        </authorList>
    </citation>
    <scope>NUCLEOTIDE SEQUENCE [LARGE SCALE GENOMIC DNA]</scope>
    <source>
        <strain evidence="3">KCTC 42805</strain>
    </source>
</reference>
<dbReference type="Gene3D" id="3.90.1570.10">
    <property type="entry name" value="tt1808, chain A"/>
    <property type="match status" value="1"/>
</dbReference>
<dbReference type="InterPro" id="IPR011335">
    <property type="entry name" value="Restrct_endonuc-II-like"/>
</dbReference>
<evidence type="ECO:0000313" key="3">
    <source>
        <dbReference type="Proteomes" id="UP001597469"/>
    </source>
</evidence>
<dbReference type="RefSeq" id="WP_381522583.1">
    <property type="nucleotide sequence ID" value="NZ_JBHULN010000006.1"/>
</dbReference>
<dbReference type="InterPro" id="IPR008538">
    <property type="entry name" value="Uma2"/>
</dbReference>
<dbReference type="InterPro" id="IPR012296">
    <property type="entry name" value="Nuclease_put_TT1808"/>
</dbReference>
<dbReference type="EMBL" id="JBHULN010000006">
    <property type="protein sequence ID" value="MFD2571225.1"/>
    <property type="molecule type" value="Genomic_DNA"/>
</dbReference>
<dbReference type="CDD" id="cd06260">
    <property type="entry name" value="DUF820-like"/>
    <property type="match status" value="1"/>
</dbReference>
<dbReference type="PANTHER" id="PTHR36558">
    <property type="entry name" value="GLR1098 PROTEIN"/>
    <property type="match status" value="1"/>
</dbReference>
<feature type="domain" description="Putative restriction endonuclease" evidence="1">
    <location>
        <begin position="17"/>
        <end position="113"/>
    </location>
</feature>
<dbReference type="GO" id="GO:0004519">
    <property type="term" value="F:endonuclease activity"/>
    <property type="evidence" value="ECO:0007669"/>
    <property type="project" value="UniProtKB-KW"/>
</dbReference>
<keyword evidence="2" id="KW-0378">Hydrolase</keyword>
<evidence type="ECO:0000313" key="2">
    <source>
        <dbReference type="EMBL" id="MFD2571225.1"/>
    </source>
</evidence>
<evidence type="ECO:0000259" key="1">
    <source>
        <dbReference type="Pfam" id="PF05685"/>
    </source>
</evidence>
<comment type="caution">
    <text evidence="2">The sequence shown here is derived from an EMBL/GenBank/DDBJ whole genome shotgun (WGS) entry which is preliminary data.</text>
</comment>
<proteinExistence type="predicted"/>
<dbReference type="PANTHER" id="PTHR36558:SF1">
    <property type="entry name" value="RESTRICTION ENDONUCLEASE DOMAIN-CONTAINING PROTEIN-RELATED"/>
    <property type="match status" value="1"/>
</dbReference>
<accession>A0ABW5M2M8</accession>
<protein>
    <submittedName>
        <fullName evidence="2">Uma2 family endonuclease</fullName>
    </submittedName>
</protein>
<dbReference type="SUPFAM" id="SSF52980">
    <property type="entry name" value="Restriction endonuclease-like"/>
    <property type="match status" value="1"/>
</dbReference>
<organism evidence="2 3">
    <name type="scientific">Spirosoma soli</name>
    <dbReference type="NCBI Taxonomy" id="1770529"/>
    <lineage>
        <taxon>Bacteria</taxon>
        <taxon>Pseudomonadati</taxon>
        <taxon>Bacteroidota</taxon>
        <taxon>Cytophagia</taxon>
        <taxon>Cytophagales</taxon>
        <taxon>Cytophagaceae</taxon>
        <taxon>Spirosoma</taxon>
    </lineage>
</organism>
<gene>
    <name evidence="2" type="ORF">ACFSUS_11320</name>
</gene>
<name>A0ABW5M2M8_9BACT</name>